<dbReference type="Pfam" id="PF02677">
    <property type="entry name" value="QueH"/>
    <property type="match status" value="1"/>
</dbReference>
<organism evidence="18 20">
    <name type="scientific">Geotoga petraea</name>
    <dbReference type="NCBI Taxonomy" id="28234"/>
    <lineage>
        <taxon>Bacteria</taxon>
        <taxon>Thermotogati</taxon>
        <taxon>Thermotogota</taxon>
        <taxon>Thermotogae</taxon>
        <taxon>Petrotogales</taxon>
        <taxon>Petrotogaceae</taxon>
        <taxon>Geotoga</taxon>
    </lineage>
</organism>
<feature type="binding site" evidence="17">
    <location>
        <position position="82"/>
    </location>
    <ligand>
        <name>[4Fe-4S] cluster</name>
        <dbReference type="ChEBI" id="CHEBI:49883"/>
    </ligand>
</feature>
<feature type="binding site" evidence="17">
    <location>
        <position position="85"/>
    </location>
    <ligand>
        <name>[4Fe-4S] cluster</name>
        <dbReference type="ChEBI" id="CHEBI:49883"/>
    </ligand>
</feature>
<dbReference type="OrthoDB" id="9801033at2"/>
<dbReference type="EMBL" id="SRME01000001">
    <property type="protein sequence ID" value="TGG89184.1"/>
    <property type="molecule type" value="Genomic_DNA"/>
</dbReference>
<dbReference type="PANTHER" id="PTHR36701">
    <property type="entry name" value="EPOXYQUEUOSINE REDUCTASE QUEH"/>
    <property type="match status" value="1"/>
</dbReference>
<comment type="pathway">
    <text evidence="2 17">tRNA modification; tRNA-queuosine biosynthesis.</text>
</comment>
<dbReference type="GO" id="GO:0008616">
    <property type="term" value="P:tRNA queuosine(34) biosynthetic process"/>
    <property type="evidence" value="ECO:0007669"/>
    <property type="project" value="UniProtKB-UniRule"/>
</dbReference>
<evidence type="ECO:0000256" key="14">
    <source>
        <dbReference type="ARBA" id="ARBA00023284"/>
    </source>
</evidence>
<evidence type="ECO:0000256" key="2">
    <source>
        <dbReference type="ARBA" id="ARBA00004691"/>
    </source>
</evidence>
<evidence type="ECO:0000256" key="9">
    <source>
        <dbReference type="ARBA" id="ARBA00022785"/>
    </source>
</evidence>
<dbReference type="Proteomes" id="UP000199322">
    <property type="component" value="Unassembled WGS sequence"/>
</dbReference>
<feature type="binding site" evidence="17">
    <location>
        <position position="9"/>
    </location>
    <ligand>
        <name>[4Fe-4S] cluster</name>
        <dbReference type="ChEBI" id="CHEBI:49883"/>
    </ligand>
</feature>
<evidence type="ECO:0000313" key="19">
    <source>
        <dbReference type="EMBL" id="TGG89184.1"/>
    </source>
</evidence>
<dbReference type="InterPro" id="IPR003828">
    <property type="entry name" value="QueH"/>
</dbReference>
<proteinExistence type="inferred from homology"/>
<keyword evidence="12 17" id="KW-0411">Iron-sulfur</keyword>
<evidence type="ECO:0000256" key="12">
    <source>
        <dbReference type="ARBA" id="ARBA00023014"/>
    </source>
</evidence>
<protein>
    <recommendedName>
        <fullName evidence="5 17">Epoxyqueuosine reductase QueH</fullName>
        <ecNumber evidence="4 17">1.17.99.6</ecNumber>
    </recommendedName>
    <alternativeName>
        <fullName evidence="15 17">Queuosine biosynthesis protein QueH</fullName>
    </alternativeName>
</protein>
<keyword evidence="20" id="KW-1185">Reference proteome</keyword>
<evidence type="ECO:0000256" key="11">
    <source>
        <dbReference type="ARBA" id="ARBA00023004"/>
    </source>
</evidence>
<evidence type="ECO:0000313" key="18">
    <source>
        <dbReference type="EMBL" id="SDC04924.1"/>
    </source>
</evidence>
<evidence type="ECO:0000256" key="1">
    <source>
        <dbReference type="ARBA" id="ARBA00002268"/>
    </source>
</evidence>
<dbReference type="STRING" id="28234.SAMN04488588_0350"/>
<comment type="catalytic activity">
    <reaction evidence="16 17">
        <text>epoxyqueuosine(34) in tRNA + AH2 = queuosine(34) in tRNA + A + H2O</text>
        <dbReference type="Rhea" id="RHEA:32159"/>
        <dbReference type="Rhea" id="RHEA-COMP:18571"/>
        <dbReference type="Rhea" id="RHEA-COMP:18582"/>
        <dbReference type="ChEBI" id="CHEBI:13193"/>
        <dbReference type="ChEBI" id="CHEBI:15377"/>
        <dbReference type="ChEBI" id="CHEBI:17499"/>
        <dbReference type="ChEBI" id="CHEBI:194431"/>
        <dbReference type="ChEBI" id="CHEBI:194443"/>
        <dbReference type="EC" id="1.17.99.6"/>
    </reaction>
</comment>
<dbReference type="GO" id="GO:0051539">
    <property type="term" value="F:4 iron, 4 sulfur cluster binding"/>
    <property type="evidence" value="ECO:0007669"/>
    <property type="project" value="UniProtKB-UniRule"/>
</dbReference>
<dbReference type="GO" id="GO:0046872">
    <property type="term" value="F:metal ion binding"/>
    <property type="evidence" value="ECO:0007669"/>
    <property type="project" value="UniProtKB-KW"/>
</dbReference>
<feature type="binding site" evidence="17">
    <location>
        <position position="8"/>
    </location>
    <ligand>
        <name>[4Fe-4S] cluster</name>
        <dbReference type="ChEBI" id="CHEBI:49883"/>
    </ligand>
</feature>
<dbReference type="EMBL" id="FMYV01000001">
    <property type="protein sequence ID" value="SDC04924.1"/>
    <property type="molecule type" value="Genomic_DNA"/>
</dbReference>
<evidence type="ECO:0000256" key="6">
    <source>
        <dbReference type="ARBA" id="ARBA00022485"/>
    </source>
</evidence>
<evidence type="ECO:0000313" key="20">
    <source>
        <dbReference type="Proteomes" id="UP000199322"/>
    </source>
</evidence>
<comment type="similarity">
    <text evidence="3 17">Belongs to the QueH family.</text>
</comment>
<dbReference type="RefSeq" id="WP_091402254.1">
    <property type="nucleotide sequence ID" value="NZ_FMYV01000001.1"/>
</dbReference>
<evidence type="ECO:0000256" key="16">
    <source>
        <dbReference type="ARBA" id="ARBA00047415"/>
    </source>
</evidence>
<keyword evidence="8 17" id="KW-0479">Metal-binding</keyword>
<evidence type="ECO:0000256" key="13">
    <source>
        <dbReference type="ARBA" id="ARBA00023157"/>
    </source>
</evidence>
<dbReference type="Proteomes" id="UP000297288">
    <property type="component" value="Unassembled WGS sequence"/>
</dbReference>
<dbReference type="AlphaFoldDB" id="A0A1G6IEM7"/>
<evidence type="ECO:0000256" key="5">
    <source>
        <dbReference type="ARBA" id="ARBA00016895"/>
    </source>
</evidence>
<reference evidence="18 20" key="1">
    <citation type="submission" date="2016-10" db="EMBL/GenBank/DDBJ databases">
        <authorList>
            <person name="de Groot N.N."/>
        </authorList>
    </citation>
    <scope>NUCLEOTIDE SEQUENCE [LARGE SCALE GENOMIC DNA]</scope>
    <source>
        <strain evidence="18 20">WG14</strain>
    </source>
</reference>
<keyword evidence="13 17" id="KW-1015">Disulfide bond</keyword>
<evidence type="ECO:0000256" key="3">
    <source>
        <dbReference type="ARBA" id="ARBA00008207"/>
    </source>
</evidence>
<sequence>MKIFLHVCCAPDLTISFERLLTQGYQPKTFFYNPNIYPEKEYNKRKKELIKLSNKWGFEIVDDNYDPKIFYSKIKNNLNNRCEECIKFRLEESAKKAKELNFDFYSTTLLASPRKSHSTIKKWGDYFADYYGIKFLYVNFRSNNGVKRASEICRTYDIYRQKYCGCSYSLNEAKELEEISRNKNFNELTNIIGEDDAKIVFSLYKKEILKIPEDLAPKYIYHGGLEVIKTLKPVMILMKKNIAEDFNLESGRVKINRWKAKFLIW</sequence>
<keyword evidence="9 17" id="KW-0671">Queuosine biosynthesis</keyword>
<dbReference type="HAMAP" id="MF_02089">
    <property type="entry name" value="QueH"/>
    <property type="match status" value="1"/>
</dbReference>
<evidence type="ECO:0000256" key="17">
    <source>
        <dbReference type="HAMAP-Rule" id="MF_02089"/>
    </source>
</evidence>
<keyword evidence="6 17" id="KW-0004">4Fe-4S</keyword>
<accession>A0A1G6IEM7</accession>
<gene>
    <name evidence="17" type="primary">queH</name>
    <name evidence="19" type="ORF">E4650_03045</name>
    <name evidence="18" type="ORF">SAMN04488588_0350</name>
</gene>
<evidence type="ECO:0000256" key="7">
    <source>
        <dbReference type="ARBA" id="ARBA00022694"/>
    </source>
</evidence>
<dbReference type="GO" id="GO:0052693">
    <property type="term" value="F:epoxyqueuosine reductase activity"/>
    <property type="evidence" value="ECO:0007669"/>
    <property type="project" value="UniProtKB-UniRule"/>
</dbReference>
<dbReference type="EC" id="1.17.99.6" evidence="4 17"/>
<comment type="function">
    <text evidence="1 17">Catalyzes the conversion of epoxyqueuosine (oQ) to queuosine (Q), which is a hypermodified base found in the wobble positions of tRNA(Asp), tRNA(Asn), tRNA(His) and tRNA(Tyr).</text>
</comment>
<evidence type="ECO:0000313" key="21">
    <source>
        <dbReference type="Proteomes" id="UP000297288"/>
    </source>
</evidence>
<evidence type="ECO:0000256" key="15">
    <source>
        <dbReference type="ARBA" id="ARBA00031446"/>
    </source>
</evidence>
<keyword evidence="10 17" id="KW-0560">Oxidoreductase</keyword>
<reference evidence="19 21" key="2">
    <citation type="submission" date="2019-04" db="EMBL/GenBank/DDBJ databases">
        <title>Draft genome sequence data and analysis of a Fermenting Bacterium, Geotoga petraea strain HO-Geo1, isolated from heavy-oil petroleum reservoir in Russia.</title>
        <authorList>
            <person name="Grouzdev D.S."/>
            <person name="Semenova E.M."/>
            <person name="Sokolova D.S."/>
            <person name="Tourova T.P."/>
            <person name="Poltaraus A.B."/>
            <person name="Nazina T.N."/>
        </authorList>
    </citation>
    <scope>NUCLEOTIDE SEQUENCE [LARGE SCALE GENOMIC DNA]</scope>
    <source>
        <strain evidence="19 21">HO-Geo1</strain>
    </source>
</reference>
<evidence type="ECO:0000256" key="8">
    <source>
        <dbReference type="ARBA" id="ARBA00022723"/>
    </source>
</evidence>
<dbReference type="PANTHER" id="PTHR36701:SF1">
    <property type="entry name" value="EPOXYQUEUOSINE REDUCTASE QUEH"/>
    <property type="match status" value="1"/>
</dbReference>
<keyword evidence="14 17" id="KW-0676">Redox-active center</keyword>
<evidence type="ECO:0000256" key="10">
    <source>
        <dbReference type="ARBA" id="ARBA00023002"/>
    </source>
</evidence>
<name>A0A1G6IEM7_9BACT</name>
<feature type="disulfide bond" description="Redox-active" evidence="17">
    <location>
        <begin position="164"/>
        <end position="166"/>
    </location>
</feature>
<dbReference type="UniPathway" id="UPA00392"/>
<keyword evidence="7 17" id="KW-0819">tRNA processing</keyword>
<evidence type="ECO:0000256" key="4">
    <source>
        <dbReference type="ARBA" id="ARBA00012622"/>
    </source>
</evidence>
<keyword evidence="11 17" id="KW-0408">Iron</keyword>